<sequence length="72" mass="8226">MQIEEHQEFELRQAIAEQALGEPARGWWMEHELWCQVVTTGNCLCGTMLWFSASRQVASVSYELAPAVFPLN</sequence>
<dbReference type="RefSeq" id="WP_310233990.1">
    <property type="nucleotide sequence ID" value="NZ_JAVDWO010000005.1"/>
</dbReference>
<dbReference type="EMBL" id="JAVDWO010000005">
    <property type="protein sequence ID" value="MDR7192701.1"/>
    <property type="molecule type" value="Genomic_DNA"/>
</dbReference>
<evidence type="ECO:0000313" key="2">
    <source>
        <dbReference type="Proteomes" id="UP001256588"/>
    </source>
</evidence>
<gene>
    <name evidence="1" type="ORF">J2W68_001417</name>
</gene>
<keyword evidence="2" id="KW-1185">Reference proteome</keyword>
<protein>
    <submittedName>
        <fullName evidence="1">Uncharacterized protein</fullName>
    </submittedName>
</protein>
<reference evidence="1 2" key="1">
    <citation type="submission" date="2023-07" db="EMBL/GenBank/DDBJ databases">
        <title>Sorghum-associated microbial communities from plants grown in Nebraska, USA.</title>
        <authorList>
            <person name="Schachtman D."/>
        </authorList>
    </citation>
    <scope>NUCLEOTIDE SEQUENCE [LARGE SCALE GENOMIC DNA]</scope>
    <source>
        <strain evidence="1 2">4099</strain>
    </source>
</reference>
<dbReference type="Proteomes" id="UP001256588">
    <property type="component" value="Unassembled WGS sequence"/>
</dbReference>
<accession>A0ABU1XX90</accession>
<comment type="caution">
    <text evidence="1">The sequence shown here is derived from an EMBL/GenBank/DDBJ whole genome shotgun (WGS) entry which is preliminary data.</text>
</comment>
<name>A0ABU1XX90_9GAMM</name>
<proteinExistence type="predicted"/>
<organism evidence="1 2">
    <name type="scientific">Luteimonas terrae</name>
    <dbReference type="NCBI Taxonomy" id="1530191"/>
    <lineage>
        <taxon>Bacteria</taxon>
        <taxon>Pseudomonadati</taxon>
        <taxon>Pseudomonadota</taxon>
        <taxon>Gammaproteobacteria</taxon>
        <taxon>Lysobacterales</taxon>
        <taxon>Lysobacteraceae</taxon>
        <taxon>Luteimonas</taxon>
    </lineage>
</organism>
<evidence type="ECO:0000313" key="1">
    <source>
        <dbReference type="EMBL" id="MDR7192701.1"/>
    </source>
</evidence>